<feature type="transmembrane region" description="Helical" evidence="1">
    <location>
        <begin position="6"/>
        <end position="24"/>
    </location>
</feature>
<organism evidence="2 3">
    <name type="scientific">Malus domestica</name>
    <name type="common">Apple</name>
    <name type="synonym">Pyrus malus</name>
    <dbReference type="NCBI Taxonomy" id="3750"/>
    <lineage>
        <taxon>Eukaryota</taxon>
        <taxon>Viridiplantae</taxon>
        <taxon>Streptophyta</taxon>
        <taxon>Embryophyta</taxon>
        <taxon>Tracheophyta</taxon>
        <taxon>Spermatophyta</taxon>
        <taxon>Magnoliopsida</taxon>
        <taxon>eudicotyledons</taxon>
        <taxon>Gunneridae</taxon>
        <taxon>Pentapetalae</taxon>
        <taxon>rosids</taxon>
        <taxon>fabids</taxon>
        <taxon>Rosales</taxon>
        <taxon>Rosaceae</taxon>
        <taxon>Amygdaloideae</taxon>
        <taxon>Maleae</taxon>
        <taxon>Malus</taxon>
    </lineage>
</organism>
<name>A0A498JGY9_MALDO</name>
<reference evidence="2 3" key="1">
    <citation type="submission" date="2018-10" db="EMBL/GenBank/DDBJ databases">
        <title>A high-quality apple genome assembly.</title>
        <authorList>
            <person name="Hu J."/>
        </authorList>
    </citation>
    <scope>NUCLEOTIDE SEQUENCE [LARGE SCALE GENOMIC DNA]</scope>
    <source>
        <strain evidence="3">cv. HFTH1</strain>
        <tissue evidence="2">Young leaf</tissue>
    </source>
</reference>
<keyword evidence="3" id="KW-1185">Reference proteome</keyword>
<dbReference type="Proteomes" id="UP000290289">
    <property type="component" value="Chromosome 7"/>
</dbReference>
<comment type="caution">
    <text evidence="2">The sequence shown here is derived from an EMBL/GenBank/DDBJ whole genome shotgun (WGS) entry which is preliminary data.</text>
</comment>
<sequence>MVLVVSGYIYIFLASVYVLFGRRYRQGQPWSSASRAPVQGRNCFGSTSSFANRDRGDLSLSSGPVPCPSVAALLISLLTSEIAAEIIQNSTEFYRICRCRSPLQSSVRSSLSFLGTLALSTQ</sequence>
<evidence type="ECO:0000313" key="2">
    <source>
        <dbReference type="EMBL" id="RXH94810.1"/>
    </source>
</evidence>
<keyword evidence="1" id="KW-0812">Transmembrane</keyword>
<dbReference type="AlphaFoldDB" id="A0A498JGY9"/>
<evidence type="ECO:0000313" key="3">
    <source>
        <dbReference type="Proteomes" id="UP000290289"/>
    </source>
</evidence>
<dbReference type="EMBL" id="RDQH01000333">
    <property type="protein sequence ID" value="RXH94810.1"/>
    <property type="molecule type" value="Genomic_DNA"/>
</dbReference>
<keyword evidence="1" id="KW-0472">Membrane</keyword>
<keyword evidence="1" id="KW-1133">Transmembrane helix</keyword>
<gene>
    <name evidence="2" type="ORF">DVH24_024494</name>
</gene>
<accession>A0A498JGY9</accession>
<proteinExistence type="predicted"/>
<evidence type="ECO:0000256" key="1">
    <source>
        <dbReference type="SAM" id="Phobius"/>
    </source>
</evidence>
<protein>
    <submittedName>
        <fullName evidence="2">Uncharacterized protein</fullName>
    </submittedName>
</protein>